<dbReference type="Pfam" id="PF20146">
    <property type="entry name" value="NRF"/>
    <property type="match status" value="1"/>
</dbReference>
<feature type="signal peptide" evidence="2">
    <location>
        <begin position="1"/>
        <end position="17"/>
    </location>
</feature>
<feature type="transmembrane region" description="Helical" evidence="1">
    <location>
        <begin position="319"/>
        <end position="343"/>
    </location>
</feature>
<evidence type="ECO:0000256" key="2">
    <source>
        <dbReference type="SAM" id="SignalP"/>
    </source>
</evidence>
<name>A0ABM3LKE6_BICAN</name>
<protein>
    <submittedName>
        <fullName evidence="5">Nose resistant to fluoxetine protein 6-like</fullName>
    </submittedName>
</protein>
<evidence type="ECO:0000313" key="4">
    <source>
        <dbReference type="Proteomes" id="UP001652582"/>
    </source>
</evidence>
<evidence type="ECO:0000256" key="1">
    <source>
        <dbReference type="SAM" id="Phobius"/>
    </source>
</evidence>
<dbReference type="InterPro" id="IPR052728">
    <property type="entry name" value="O2_lipid_transport_reg"/>
</dbReference>
<feature type="transmembrane region" description="Helical" evidence="1">
    <location>
        <begin position="524"/>
        <end position="542"/>
    </location>
</feature>
<gene>
    <name evidence="5" type="primary">LOC112050181</name>
</gene>
<feature type="transmembrane region" description="Helical" evidence="1">
    <location>
        <begin position="364"/>
        <end position="382"/>
    </location>
</feature>
<keyword evidence="1" id="KW-0472">Membrane</keyword>
<dbReference type="Proteomes" id="UP001652582">
    <property type="component" value="Chromosome 9"/>
</dbReference>
<dbReference type="Pfam" id="PF01757">
    <property type="entry name" value="Acyl_transf_3"/>
    <property type="match status" value="1"/>
</dbReference>
<dbReference type="InterPro" id="IPR002656">
    <property type="entry name" value="Acyl_transf_3_dom"/>
</dbReference>
<dbReference type="GeneID" id="112050181"/>
<keyword evidence="1" id="KW-1133">Transmembrane helix</keyword>
<keyword evidence="1" id="KW-0812">Transmembrane</keyword>
<proteinExistence type="predicted"/>
<feature type="transmembrane region" description="Helical" evidence="1">
    <location>
        <begin position="568"/>
        <end position="591"/>
    </location>
</feature>
<feature type="transmembrane region" description="Helical" evidence="1">
    <location>
        <begin position="640"/>
        <end position="663"/>
    </location>
</feature>
<feature type="transmembrane region" description="Helical" evidence="1">
    <location>
        <begin position="281"/>
        <end position="299"/>
    </location>
</feature>
<keyword evidence="4" id="KW-1185">Reference proteome</keyword>
<feature type="transmembrane region" description="Helical" evidence="1">
    <location>
        <begin position="603"/>
        <end position="620"/>
    </location>
</feature>
<dbReference type="SMART" id="SM00703">
    <property type="entry name" value="NRF"/>
    <property type="match status" value="1"/>
</dbReference>
<organism evidence="4 5">
    <name type="scientific">Bicyclus anynana</name>
    <name type="common">Squinting bush brown butterfly</name>
    <dbReference type="NCBI Taxonomy" id="110368"/>
    <lineage>
        <taxon>Eukaryota</taxon>
        <taxon>Metazoa</taxon>
        <taxon>Ecdysozoa</taxon>
        <taxon>Arthropoda</taxon>
        <taxon>Hexapoda</taxon>
        <taxon>Insecta</taxon>
        <taxon>Pterygota</taxon>
        <taxon>Neoptera</taxon>
        <taxon>Endopterygota</taxon>
        <taxon>Lepidoptera</taxon>
        <taxon>Glossata</taxon>
        <taxon>Ditrysia</taxon>
        <taxon>Papilionoidea</taxon>
        <taxon>Nymphalidae</taxon>
        <taxon>Satyrinae</taxon>
        <taxon>Satyrini</taxon>
        <taxon>Mycalesina</taxon>
        <taxon>Bicyclus</taxon>
    </lineage>
</organism>
<keyword evidence="2" id="KW-0732">Signal</keyword>
<evidence type="ECO:0000259" key="3">
    <source>
        <dbReference type="SMART" id="SM00703"/>
    </source>
</evidence>
<feature type="transmembrane region" description="Helical" evidence="1">
    <location>
        <begin position="216"/>
        <end position="238"/>
    </location>
</feature>
<dbReference type="InterPro" id="IPR006621">
    <property type="entry name" value="Nose-resist-to-fluoxetine_N"/>
</dbReference>
<dbReference type="RefSeq" id="XP_052739546.1">
    <property type="nucleotide sequence ID" value="XM_052883586.1"/>
</dbReference>
<reference evidence="5" key="1">
    <citation type="submission" date="2025-08" db="UniProtKB">
        <authorList>
            <consortium name="RefSeq"/>
        </authorList>
    </citation>
    <scope>IDENTIFICATION</scope>
</reference>
<sequence length="706" mass="81623">MKTLLLFLIFNYSKTWAKLYLDDKIKFPLDTDLYERVLDHQECNKQLGYIRRNDSLLMSRFLDAGMRVPRGILLGNLVDLGNYYQCLDIHESVKEMSIEGKYCMIKVPVNQNFKIDASFEKFKYNFDPGTLFLHAETIENLALECLQSIYNLFCFSNNQSSLLSNIQFNLALCVPKVCTTEETISGFLFNLTAIGFKYEDVYCRLPNDKPWAPVDYIAIIIFSLLGLLTLLSTSYEVYHNVICKKDPKRVNEILISFSALTNCRRLLDMNPNSDNISCLDGIRALAILWVVVGHVFYVIGHIPANPIYAVKWSQSYESIWITTASLTVDTFFFISGLLLVYITAKKLTGRELVKNLPFFYLNRLLRMFPVLAVVVLYEASLANRVADGPLWHRFMVDSTHKCRQFWWTTLLHLQNFINPEQVCVGVTWYLAIDVQLHILSPIVLFWVLGRSKTLAWSALIVALCASLAASTTYIFTSEPLKETSNYFVYYYVNILTRAPPFFVGLVYGYLLHLWRKRKARIHTILHRFITLFIISLFMLIMYCKFKGDLLDFQNKTLKSLFHSFLRPLWALSLGWIIFVCVNGYGGPINWFLSLNIWKIPARISYALYLIHMTLMMTVYSTSLQPVFFTVGSAMFDAFGFLWLSMFVAFFLTAFVDAPFAILFKKLFECVSKKKPRTNEKPRIAESNQNGTIPQVLHKRENLITKI</sequence>
<accession>A0ABM3LKE6</accession>
<feature type="chain" id="PRO_5045310435" evidence="2">
    <location>
        <begin position="18"/>
        <end position="706"/>
    </location>
</feature>
<feature type="transmembrane region" description="Helical" evidence="1">
    <location>
        <begin position="454"/>
        <end position="476"/>
    </location>
</feature>
<feature type="domain" description="Nose resistant-to-fluoxetine protein N-terminal" evidence="3">
    <location>
        <begin position="40"/>
        <end position="205"/>
    </location>
</feature>
<evidence type="ECO:0000313" key="5">
    <source>
        <dbReference type="RefSeq" id="XP_052739546.1"/>
    </source>
</evidence>
<feature type="transmembrane region" description="Helical" evidence="1">
    <location>
        <begin position="426"/>
        <end position="447"/>
    </location>
</feature>
<dbReference type="PANTHER" id="PTHR11161:SF0">
    <property type="entry name" value="O-ACYLTRANSFERASE LIKE PROTEIN"/>
    <property type="match status" value="1"/>
</dbReference>
<feature type="transmembrane region" description="Helical" evidence="1">
    <location>
        <begin position="488"/>
        <end position="512"/>
    </location>
</feature>
<dbReference type="PANTHER" id="PTHR11161">
    <property type="entry name" value="O-ACYLTRANSFERASE"/>
    <property type="match status" value="1"/>
</dbReference>